<evidence type="ECO:0000313" key="2">
    <source>
        <dbReference type="EMBL" id="VDK49878.1"/>
    </source>
</evidence>
<feature type="transmembrane region" description="Helical" evidence="1">
    <location>
        <begin position="6"/>
        <end position="29"/>
    </location>
</feature>
<dbReference type="AlphaFoldDB" id="A0A3P6S7E8"/>
<evidence type="ECO:0000313" key="3">
    <source>
        <dbReference type="Proteomes" id="UP000281553"/>
    </source>
</evidence>
<feature type="transmembrane region" description="Helical" evidence="1">
    <location>
        <begin position="36"/>
        <end position="53"/>
    </location>
</feature>
<name>A0A3P6S7E8_DIBLA</name>
<evidence type="ECO:0000256" key="1">
    <source>
        <dbReference type="SAM" id="Phobius"/>
    </source>
</evidence>
<reference evidence="2 3" key="1">
    <citation type="submission" date="2018-11" db="EMBL/GenBank/DDBJ databases">
        <authorList>
            <consortium name="Pathogen Informatics"/>
        </authorList>
    </citation>
    <scope>NUCLEOTIDE SEQUENCE [LARGE SCALE GENOMIC DNA]</scope>
</reference>
<protein>
    <recommendedName>
        <fullName evidence="4">G-protein coupled receptors family 1 profile domain-containing protein</fullName>
    </recommendedName>
</protein>
<sequence>MDGLFLVSTIMSFFNLVLNVGVLVLLLLLRGKPKMFLYQLRAMLASVVLYSFIRTCDRVIPRRLYRPSPIWGAFLCHIWASRYLSLVAYTLAVLCLNFMVGNRAIQIACRYQYSFSTSVAANLAYPCGFCLLSIISMIPQTLIVQWDGKKCNCLDTDVSYGALVSLYTETFVRFGLTAVISVIILSISCYDIIHWVRNTPPEQLSDTWNIVYLPGSTKKQLQTFSRPQGWLTTSLCTVPLSVNFLVFSIYDTGYKFICAAGLCTIRLDSPLHRADRLLTDIQLFLLPIIITVYIPALRELPVRFWQKLVALGVKLRTGSCVTSERGQQNSDLP</sequence>
<keyword evidence="3" id="KW-1185">Reference proteome</keyword>
<dbReference type="EMBL" id="UYRU01014139">
    <property type="protein sequence ID" value="VDK49878.1"/>
    <property type="molecule type" value="Genomic_DNA"/>
</dbReference>
<accession>A0A3P6S7E8</accession>
<organism evidence="2 3">
    <name type="scientific">Dibothriocephalus latus</name>
    <name type="common">Fish tapeworm</name>
    <name type="synonym">Diphyllobothrium latum</name>
    <dbReference type="NCBI Taxonomy" id="60516"/>
    <lineage>
        <taxon>Eukaryota</taxon>
        <taxon>Metazoa</taxon>
        <taxon>Spiralia</taxon>
        <taxon>Lophotrochozoa</taxon>
        <taxon>Platyhelminthes</taxon>
        <taxon>Cestoda</taxon>
        <taxon>Eucestoda</taxon>
        <taxon>Diphyllobothriidea</taxon>
        <taxon>Diphyllobothriidae</taxon>
        <taxon>Dibothriocephalus</taxon>
    </lineage>
</organism>
<feature type="transmembrane region" description="Helical" evidence="1">
    <location>
        <begin position="113"/>
        <end position="138"/>
    </location>
</feature>
<feature type="transmembrane region" description="Helical" evidence="1">
    <location>
        <begin position="83"/>
        <end position="101"/>
    </location>
</feature>
<feature type="transmembrane region" description="Helical" evidence="1">
    <location>
        <begin position="229"/>
        <end position="250"/>
    </location>
</feature>
<keyword evidence="1" id="KW-0472">Membrane</keyword>
<gene>
    <name evidence="2" type="ORF">DILT_LOCUS1758</name>
</gene>
<keyword evidence="1" id="KW-1133">Transmembrane helix</keyword>
<feature type="transmembrane region" description="Helical" evidence="1">
    <location>
        <begin position="171"/>
        <end position="193"/>
    </location>
</feature>
<keyword evidence="1" id="KW-0812">Transmembrane</keyword>
<evidence type="ECO:0008006" key="4">
    <source>
        <dbReference type="Google" id="ProtNLM"/>
    </source>
</evidence>
<dbReference type="OrthoDB" id="6301752at2759"/>
<proteinExistence type="predicted"/>
<feature type="transmembrane region" description="Helical" evidence="1">
    <location>
        <begin position="277"/>
        <end position="297"/>
    </location>
</feature>
<dbReference type="Proteomes" id="UP000281553">
    <property type="component" value="Unassembled WGS sequence"/>
</dbReference>